<accession>A0ACD5UIA8</accession>
<name>A0ACD5UIA8_AVESA</name>
<keyword evidence="2" id="KW-1185">Reference proteome</keyword>
<protein>
    <submittedName>
        <fullName evidence="1">Uncharacterized protein</fullName>
    </submittedName>
</protein>
<proteinExistence type="predicted"/>
<reference evidence="1" key="1">
    <citation type="submission" date="2021-05" db="EMBL/GenBank/DDBJ databases">
        <authorList>
            <person name="Scholz U."/>
            <person name="Mascher M."/>
            <person name="Fiebig A."/>
        </authorList>
    </citation>
    <scope>NUCLEOTIDE SEQUENCE [LARGE SCALE GENOMIC DNA]</scope>
</reference>
<sequence>MAEFFGNMREASAGRVVIEDMEVAAFKAMLHFIYTNTVPELDWKLEAVATLAQHLLAASYRYGLDRLKVICESKLAGGVTVDTAATTLALAEQHNCSHLKAKCVEFIVSTPEILDAVVATEGYKHNGDLCPWMM</sequence>
<reference evidence="1" key="2">
    <citation type="submission" date="2025-09" db="UniProtKB">
        <authorList>
            <consortium name="EnsemblPlants"/>
        </authorList>
    </citation>
    <scope>IDENTIFICATION</scope>
</reference>
<evidence type="ECO:0000313" key="2">
    <source>
        <dbReference type="Proteomes" id="UP001732700"/>
    </source>
</evidence>
<evidence type="ECO:0000313" key="1">
    <source>
        <dbReference type="EnsemblPlants" id="AVESA.00010b.r2.2AG0256860.1.CDS.1"/>
    </source>
</evidence>
<dbReference type="Proteomes" id="UP001732700">
    <property type="component" value="Chromosome 2A"/>
</dbReference>
<organism evidence="1 2">
    <name type="scientific">Avena sativa</name>
    <name type="common">Oat</name>
    <dbReference type="NCBI Taxonomy" id="4498"/>
    <lineage>
        <taxon>Eukaryota</taxon>
        <taxon>Viridiplantae</taxon>
        <taxon>Streptophyta</taxon>
        <taxon>Embryophyta</taxon>
        <taxon>Tracheophyta</taxon>
        <taxon>Spermatophyta</taxon>
        <taxon>Magnoliopsida</taxon>
        <taxon>Liliopsida</taxon>
        <taxon>Poales</taxon>
        <taxon>Poaceae</taxon>
        <taxon>BOP clade</taxon>
        <taxon>Pooideae</taxon>
        <taxon>Poodae</taxon>
        <taxon>Poeae</taxon>
        <taxon>Poeae Chloroplast Group 1 (Aveneae type)</taxon>
        <taxon>Aveninae</taxon>
        <taxon>Avena</taxon>
    </lineage>
</organism>
<dbReference type="EnsemblPlants" id="AVESA.00010b.r2.2AG0256860.1">
    <property type="protein sequence ID" value="AVESA.00010b.r2.2AG0256860.1.CDS.1"/>
    <property type="gene ID" value="AVESA.00010b.r2.2AG0256860"/>
</dbReference>